<evidence type="ECO:0008006" key="10">
    <source>
        <dbReference type="Google" id="ProtNLM"/>
    </source>
</evidence>
<dbReference type="PANTHER" id="PTHR11010">
    <property type="entry name" value="PROTEASE S28 PRO-X CARBOXYPEPTIDASE-RELATED"/>
    <property type="match status" value="1"/>
</dbReference>
<dbReference type="OrthoDB" id="2130629at2759"/>
<dbReference type="EMBL" id="KZ819670">
    <property type="protein sequence ID" value="PWN26720.1"/>
    <property type="molecule type" value="Genomic_DNA"/>
</dbReference>
<evidence type="ECO:0000256" key="4">
    <source>
        <dbReference type="ARBA" id="ARBA00022801"/>
    </source>
</evidence>
<evidence type="ECO:0000256" key="3">
    <source>
        <dbReference type="ARBA" id="ARBA00022729"/>
    </source>
</evidence>
<dbReference type="Pfam" id="PF05577">
    <property type="entry name" value="Peptidase_S28"/>
    <property type="match status" value="1"/>
</dbReference>
<evidence type="ECO:0000256" key="7">
    <source>
        <dbReference type="SAM" id="SignalP"/>
    </source>
</evidence>
<dbReference type="AlphaFoldDB" id="A0A316UN86"/>
<dbReference type="SUPFAM" id="SSF53474">
    <property type="entry name" value="alpha/beta-Hydrolases"/>
    <property type="match status" value="1"/>
</dbReference>
<sequence>MLSLLAAFLLVSTPLLQCATALQGLPLPRYGGWRMLQQTIYAPRPHASGGYDQKDDGSNNPYADIIEANFTQPLDHLGNSNNITFPQRYYYTLRHYKKPSERKKGEPCPVYIFDNGELSAWQRLNILDHGIIDILAQQTGGIGIVLENRFFGTSHPPRSALGPGKTWTTDQFEFVRYQQSLADSVAFFEHLNITGVEEDLTAQTGSAAIILYGGSYAGARVAHLRKLFPQLVYGAISSSGVVASVRNNYGYYHQIARGNNATAIQGLQAAIRAMDKIVAPEPSRGSKQTNIDQKKFAKLLELFNLKGIKNPLSLAFLATSALGWHQGNSWYEPHAPQFEQYLLDLAVTNETRVAPLRKQREQLGLTPEEVPEELLRLAGICRARSIDSCVSRPNSSAVKCFEIDHKPVPPPEELDDGWVWFYMACMEFGQFQTASPTANGSLTPSGPQVVSALLDEATASGYCKTNYAVGPSGRFPMAEKANNTWFNSHGNFSIDMPRLALVNGQFDPWREVSAHSELYANGGTRPNTLERPTILIPDGIHHDDEYGVVPGTNVTKPWRVQHVQDQLIAAVKSWLADWEKEKARERDADAEHQRREMRRHHHHERRGRQSLFAAPSH</sequence>
<protein>
    <recommendedName>
        <fullName evidence="10">Peptidase S28</fullName>
    </recommendedName>
</protein>
<dbReference type="GeneID" id="37029619"/>
<dbReference type="InterPro" id="IPR008758">
    <property type="entry name" value="Peptidase_S28"/>
</dbReference>
<comment type="similarity">
    <text evidence="1">Belongs to the peptidase S28 family.</text>
</comment>
<dbReference type="InterPro" id="IPR029058">
    <property type="entry name" value="AB_hydrolase_fold"/>
</dbReference>
<evidence type="ECO:0000256" key="6">
    <source>
        <dbReference type="SAM" id="MobiDB-lite"/>
    </source>
</evidence>
<dbReference type="GO" id="GO:0070008">
    <property type="term" value="F:serine-type exopeptidase activity"/>
    <property type="evidence" value="ECO:0007669"/>
    <property type="project" value="InterPro"/>
</dbReference>
<keyword evidence="9" id="KW-1185">Reference proteome</keyword>
<feature type="compositionally biased region" description="Basic residues" evidence="6">
    <location>
        <begin position="595"/>
        <end position="608"/>
    </location>
</feature>
<evidence type="ECO:0000313" key="8">
    <source>
        <dbReference type="EMBL" id="PWN26720.1"/>
    </source>
</evidence>
<dbReference type="GO" id="GO:0008239">
    <property type="term" value="F:dipeptidyl-peptidase activity"/>
    <property type="evidence" value="ECO:0007669"/>
    <property type="project" value="TreeGrafter"/>
</dbReference>
<feature type="compositionally biased region" description="Basic and acidic residues" evidence="6">
    <location>
        <begin position="584"/>
        <end position="594"/>
    </location>
</feature>
<keyword evidence="3 7" id="KW-0732">Signal</keyword>
<keyword evidence="4" id="KW-0378">Hydrolase</keyword>
<keyword evidence="2" id="KW-0645">Protease</keyword>
<accession>A0A316UN86</accession>
<dbReference type="PANTHER" id="PTHR11010:SF117">
    <property type="entry name" value="SERINE PROTEASE 16"/>
    <property type="match status" value="1"/>
</dbReference>
<dbReference type="RefSeq" id="XP_025361332.1">
    <property type="nucleotide sequence ID" value="XM_025507796.1"/>
</dbReference>
<name>A0A316UN86_9BASI</name>
<feature type="region of interest" description="Disordered" evidence="6">
    <location>
        <begin position="584"/>
        <end position="617"/>
    </location>
</feature>
<feature type="chain" id="PRO_5016284827" description="Peptidase S28" evidence="7">
    <location>
        <begin position="22"/>
        <end position="617"/>
    </location>
</feature>
<dbReference type="Gene3D" id="3.40.50.1820">
    <property type="entry name" value="alpha/beta hydrolase"/>
    <property type="match status" value="2"/>
</dbReference>
<gene>
    <name evidence="8" type="ORF">BDZ90DRAFT_253399</name>
</gene>
<dbReference type="GO" id="GO:0006508">
    <property type="term" value="P:proteolysis"/>
    <property type="evidence" value="ECO:0007669"/>
    <property type="project" value="UniProtKB-KW"/>
</dbReference>
<organism evidence="8 9">
    <name type="scientific">Jaminaea rosea</name>
    <dbReference type="NCBI Taxonomy" id="1569628"/>
    <lineage>
        <taxon>Eukaryota</taxon>
        <taxon>Fungi</taxon>
        <taxon>Dikarya</taxon>
        <taxon>Basidiomycota</taxon>
        <taxon>Ustilaginomycotina</taxon>
        <taxon>Exobasidiomycetes</taxon>
        <taxon>Microstromatales</taxon>
        <taxon>Microstromatales incertae sedis</taxon>
        <taxon>Jaminaea</taxon>
    </lineage>
</organism>
<keyword evidence="5" id="KW-0325">Glycoprotein</keyword>
<evidence type="ECO:0000256" key="5">
    <source>
        <dbReference type="ARBA" id="ARBA00023180"/>
    </source>
</evidence>
<evidence type="ECO:0000313" key="9">
    <source>
        <dbReference type="Proteomes" id="UP000245884"/>
    </source>
</evidence>
<dbReference type="Proteomes" id="UP000245884">
    <property type="component" value="Unassembled WGS sequence"/>
</dbReference>
<evidence type="ECO:0000256" key="1">
    <source>
        <dbReference type="ARBA" id="ARBA00011079"/>
    </source>
</evidence>
<evidence type="ECO:0000256" key="2">
    <source>
        <dbReference type="ARBA" id="ARBA00022670"/>
    </source>
</evidence>
<feature type="signal peptide" evidence="7">
    <location>
        <begin position="1"/>
        <end position="21"/>
    </location>
</feature>
<reference evidence="8 9" key="1">
    <citation type="journal article" date="2018" name="Mol. Biol. Evol.">
        <title>Broad Genomic Sampling Reveals a Smut Pathogenic Ancestry of the Fungal Clade Ustilaginomycotina.</title>
        <authorList>
            <person name="Kijpornyongpan T."/>
            <person name="Mondo S.J."/>
            <person name="Barry K."/>
            <person name="Sandor L."/>
            <person name="Lee J."/>
            <person name="Lipzen A."/>
            <person name="Pangilinan J."/>
            <person name="LaButti K."/>
            <person name="Hainaut M."/>
            <person name="Henrissat B."/>
            <person name="Grigoriev I.V."/>
            <person name="Spatafora J.W."/>
            <person name="Aime M.C."/>
        </authorList>
    </citation>
    <scope>NUCLEOTIDE SEQUENCE [LARGE SCALE GENOMIC DNA]</scope>
    <source>
        <strain evidence="8 9">MCA 5214</strain>
    </source>
</reference>
<proteinExistence type="inferred from homology"/>